<dbReference type="PANTHER" id="PTHR47149">
    <property type="entry name" value="F-BOX PROTEIN RMF"/>
    <property type="match status" value="1"/>
</dbReference>
<keyword evidence="10" id="KW-0863">Zinc-finger</keyword>
<gene>
    <name evidence="13" type="ORF">Ddye_017567</name>
</gene>
<evidence type="ECO:0000313" key="13">
    <source>
        <dbReference type="EMBL" id="KAK2650078.1"/>
    </source>
</evidence>
<keyword evidence="10" id="KW-0479">Metal-binding</keyword>
<proteinExistence type="predicted"/>
<dbReference type="Pfam" id="PF14380">
    <property type="entry name" value="WAK_assoc"/>
    <property type="match status" value="1"/>
</dbReference>
<name>A0AAD9U9M0_9ROSI</name>
<dbReference type="InterPro" id="IPR025287">
    <property type="entry name" value="WAK_GUB"/>
</dbReference>
<dbReference type="Pfam" id="PF13639">
    <property type="entry name" value="zf-RING_2"/>
    <property type="match status" value="1"/>
</dbReference>
<evidence type="ECO:0000256" key="6">
    <source>
        <dbReference type="ARBA" id="ARBA00023136"/>
    </source>
</evidence>
<dbReference type="InterPro" id="IPR036047">
    <property type="entry name" value="F-box-like_dom_sf"/>
</dbReference>
<dbReference type="AlphaFoldDB" id="A0AAD9U9M0"/>
<keyword evidence="6 11" id="KW-0472">Membrane</keyword>
<comment type="catalytic activity">
    <reaction evidence="8">
        <text>L-threonyl-[protein] + ATP = O-phospho-L-threonyl-[protein] + ADP + H(+)</text>
        <dbReference type="Rhea" id="RHEA:46608"/>
        <dbReference type="Rhea" id="RHEA-COMP:11060"/>
        <dbReference type="Rhea" id="RHEA-COMP:11605"/>
        <dbReference type="ChEBI" id="CHEBI:15378"/>
        <dbReference type="ChEBI" id="CHEBI:30013"/>
        <dbReference type="ChEBI" id="CHEBI:30616"/>
        <dbReference type="ChEBI" id="CHEBI:61977"/>
        <dbReference type="ChEBI" id="CHEBI:456216"/>
        <dbReference type="EC" id="2.7.11.1"/>
    </reaction>
</comment>
<evidence type="ECO:0000256" key="8">
    <source>
        <dbReference type="ARBA" id="ARBA00047899"/>
    </source>
</evidence>
<evidence type="ECO:0000256" key="2">
    <source>
        <dbReference type="ARBA" id="ARBA00012513"/>
    </source>
</evidence>
<dbReference type="InterPro" id="IPR001841">
    <property type="entry name" value="Znf_RING"/>
</dbReference>
<dbReference type="Pfam" id="PF13947">
    <property type="entry name" value="GUB_WAK_bind"/>
    <property type="match status" value="1"/>
</dbReference>
<dbReference type="EC" id="2.7.11.1" evidence="2"/>
<evidence type="ECO:0000256" key="11">
    <source>
        <dbReference type="SAM" id="Phobius"/>
    </source>
</evidence>
<keyword evidence="3 11" id="KW-0812">Transmembrane</keyword>
<evidence type="ECO:0000259" key="12">
    <source>
        <dbReference type="PROSITE" id="PS50089"/>
    </source>
</evidence>
<dbReference type="InterPro" id="IPR013083">
    <property type="entry name" value="Znf_RING/FYVE/PHD"/>
</dbReference>
<keyword evidence="4" id="KW-0732">Signal</keyword>
<dbReference type="SUPFAM" id="SSF57850">
    <property type="entry name" value="RING/U-box"/>
    <property type="match status" value="1"/>
</dbReference>
<evidence type="ECO:0000313" key="14">
    <source>
        <dbReference type="Proteomes" id="UP001280121"/>
    </source>
</evidence>
<keyword evidence="10" id="KW-0862">Zinc</keyword>
<comment type="catalytic activity">
    <reaction evidence="9">
        <text>L-seryl-[protein] + ATP = O-phospho-L-seryl-[protein] + ADP + H(+)</text>
        <dbReference type="Rhea" id="RHEA:17989"/>
        <dbReference type="Rhea" id="RHEA-COMP:9863"/>
        <dbReference type="Rhea" id="RHEA-COMP:11604"/>
        <dbReference type="ChEBI" id="CHEBI:15378"/>
        <dbReference type="ChEBI" id="CHEBI:29999"/>
        <dbReference type="ChEBI" id="CHEBI:30616"/>
        <dbReference type="ChEBI" id="CHEBI:83421"/>
        <dbReference type="ChEBI" id="CHEBI:456216"/>
        <dbReference type="EC" id="2.7.11.1"/>
    </reaction>
</comment>
<evidence type="ECO:0000256" key="7">
    <source>
        <dbReference type="ARBA" id="ARBA00023180"/>
    </source>
</evidence>
<dbReference type="GO" id="GO:0016020">
    <property type="term" value="C:membrane"/>
    <property type="evidence" value="ECO:0007669"/>
    <property type="project" value="UniProtKB-SubCell"/>
</dbReference>
<keyword evidence="5 11" id="KW-1133">Transmembrane helix</keyword>
<dbReference type="PROSITE" id="PS50089">
    <property type="entry name" value="ZF_RING_2"/>
    <property type="match status" value="1"/>
</dbReference>
<dbReference type="SUPFAM" id="SSF81383">
    <property type="entry name" value="F-box domain"/>
    <property type="match status" value="1"/>
</dbReference>
<accession>A0AAD9U9M0</accession>
<evidence type="ECO:0000256" key="1">
    <source>
        <dbReference type="ARBA" id="ARBA00004167"/>
    </source>
</evidence>
<comment type="subcellular location">
    <subcellularLocation>
        <location evidence="1">Membrane</location>
        <topology evidence="1">Single-pass membrane protein</topology>
    </subcellularLocation>
</comment>
<organism evidence="13 14">
    <name type="scientific">Dipteronia dyeriana</name>
    <dbReference type="NCBI Taxonomy" id="168575"/>
    <lineage>
        <taxon>Eukaryota</taxon>
        <taxon>Viridiplantae</taxon>
        <taxon>Streptophyta</taxon>
        <taxon>Embryophyta</taxon>
        <taxon>Tracheophyta</taxon>
        <taxon>Spermatophyta</taxon>
        <taxon>Magnoliopsida</taxon>
        <taxon>eudicotyledons</taxon>
        <taxon>Gunneridae</taxon>
        <taxon>Pentapetalae</taxon>
        <taxon>rosids</taxon>
        <taxon>malvids</taxon>
        <taxon>Sapindales</taxon>
        <taxon>Sapindaceae</taxon>
        <taxon>Hippocastanoideae</taxon>
        <taxon>Acereae</taxon>
        <taxon>Dipteronia</taxon>
    </lineage>
</organism>
<dbReference type="Proteomes" id="UP001280121">
    <property type="component" value="Unassembled WGS sequence"/>
</dbReference>
<evidence type="ECO:0000256" key="5">
    <source>
        <dbReference type="ARBA" id="ARBA00022989"/>
    </source>
</evidence>
<feature type="domain" description="RING-type" evidence="12">
    <location>
        <begin position="572"/>
        <end position="614"/>
    </location>
</feature>
<comment type="caution">
    <text evidence="13">The sequence shown here is derived from an EMBL/GenBank/DDBJ whole genome shotgun (WGS) entry which is preliminary data.</text>
</comment>
<dbReference type="PANTHER" id="PTHR47149:SF1">
    <property type="entry name" value="F-BOX PROTEIN RMF"/>
    <property type="match status" value="1"/>
</dbReference>
<dbReference type="GO" id="GO:0008270">
    <property type="term" value="F:zinc ion binding"/>
    <property type="evidence" value="ECO:0007669"/>
    <property type="project" value="UniProtKB-KW"/>
</dbReference>
<evidence type="ECO:0000256" key="4">
    <source>
        <dbReference type="ARBA" id="ARBA00022729"/>
    </source>
</evidence>
<evidence type="ECO:0000256" key="3">
    <source>
        <dbReference type="ARBA" id="ARBA00022692"/>
    </source>
</evidence>
<dbReference type="GO" id="GO:0004674">
    <property type="term" value="F:protein serine/threonine kinase activity"/>
    <property type="evidence" value="ECO:0007669"/>
    <property type="project" value="UniProtKB-KW"/>
</dbReference>
<dbReference type="GO" id="GO:0030247">
    <property type="term" value="F:polysaccharide binding"/>
    <property type="evidence" value="ECO:0007669"/>
    <property type="project" value="InterPro"/>
</dbReference>
<dbReference type="SMART" id="SM00184">
    <property type="entry name" value="RING"/>
    <property type="match status" value="1"/>
</dbReference>
<sequence>MRKRLKRSNALSCCSSPYCNHPAPLSAFSWYEEDIWTYIARFLDGKSLVMLALTNKWFLSIIMHDSVWKFACMRDLQVPDPGSVAFKWFKIYAYAFDGSHSFVFRQQDRHLDWMRIGAFFFNSPDALLTDKLNIPVKILKGKTIEKVLEACGSCLLRNIKPGIWIADLQLVRCPACNLDSCEGTMQILDARHIELFLSEGFKNGSWKYEIIGTHKMEKNTKGACGAIFDLKHIKDSQTAGVFNLKAWVGKPDDLQPKAIIAYHGVAVNTNLQKNEEYCKTSFCGNDDVPIRFPFQLERKQSGNCSFPGFRIGCTSHGKTILKLPNSGQFFVRDINYISQQISLYDPEDCLPGRLQSLNLSGSPFFVSFYHNYTFLSCPAQLTKSRYAAIDCLSNSTTSVLATISMSLVNSMTPSCQIISTLLLPVSWPVQYDEGFSNDLNNDLQLTWNAPDCIDCESRGGVCGSKSSSSQEIGCFYNSKSGRSNYNVQVFRILCLSIAIPALAFAAGIGFCACFMDSSRPRFTRQPRNTIPLAVTPQPTIILMGLDESTIESYQKVVLGESKRLPGPNSSTCSICLSEYCSKETIRCIPECKHCFHADCIDEWLRMNSSCPLCRNSPAPSPARASSHNT</sequence>
<dbReference type="Gene3D" id="1.20.1280.50">
    <property type="match status" value="1"/>
</dbReference>
<dbReference type="InterPro" id="IPR032872">
    <property type="entry name" value="WAK_assoc_C"/>
</dbReference>
<dbReference type="EMBL" id="JANJYI010000005">
    <property type="protein sequence ID" value="KAK2650078.1"/>
    <property type="molecule type" value="Genomic_DNA"/>
</dbReference>
<protein>
    <recommendedName>
        <fullName evidence="2">non-specific serine/threonine protein kinase</fullName>
        <ecNumber evidence="2">2.7.11.1</ecNumber>
    </recommendedName>
</protein>
<dbReference type="CDD" id="cd16461">
    <property type="entry name" value="RING-H2_EL5-like"/>
    <property type="match status" value="1"/>
</dbReference>
<keyword evidence="14" id="KW-1185">Reference proteome</keyword>
<dbReference type="GO" id="GO:0005634">
    <property type="term" value="C:nucleus"/>
    <property type="evidence" value="ECO:0007669"/>
    <property type="project" value="TreeGrafter"/>
</dbReference>
<dbReference type="GO" id="GO:0061458">
    <property type="term" value="P:reproductive system development"/>
    <property type="evidence" value="ECO:0007669"/>
    <property type="project" value="TreeGrafter"/>
</dbReference>
<evidence type="ECO:0000256" key="10">
    <source>
        <dbReference type="PROSITE-ProRule" id="PRU00175"/>
    </source>
</evidence>
<dbReference type="Gene3D" id="3.30.40.10">
    <property type="entry name" value="Zinc/RING finger domain, C3HC4 (zinc finger)"/>
    <property type="match status" value="1"/>
</dbReference>
<feature type="transmembrane region" description="Helical" evidence="11">
    <location>
        <begin position="489"/>
        <end position="515"/>
    </location>
</feature>
<evidence type="ECO:0000256" key="9">
    <source>
        <dbReference type="ARBA" id="ARBA00048679"/>
    </source>
</evidence>
<keyword evidence="7" id="KW-0325">Glycoprotein</keyword>
<reference evidence="13" key="1">
    <citation type="journal article" date="2023" name="Plant J.">
        <title>Genome sequences and population genomics provide insights into the demographic history, inbreeding, and mutation load of two 'living fossil' tree species of Dipteronia.</title>
        <authorList>
            <person name="Feng Y."/>
            <person name="Comes H.P."/>
            <person name="Chen J."/>
            <person name="Zhu S."/>
            <person name="Lu R."/>
            <person name="Zhang X."/>
            <person name="Li P."/>
            <person name="Qiu J."/>
            <person name="Olsen K.M."/>
            <person name="Qiu Y."/>
        </authorList>
    </citation>
    <scope>NUCLEOTIDE SEQUENCE</scope>
    <source>
        <strain evidence="13">KIB01</strain>
    </source>
</reference>